<keyword evidence="2" id="KW-0874">Quinone</keyword>
<dbReference type="GO" id="GO:0008137">
    <property type="term" value="F:NADH dehydrogenase (ubiquinone) activity"/>
    <property type="evidence" value="ECO:0007669"/>
    <property type="project" value="UniProtKB-UniRule"/>
</dbReference>
<keyword evidence="2" id="KW-0472">Membrane</keyword>
<comment type="similarity">
    <text evidence="1 2">Belongs to the complex I subunit 6 family.</text>
</comment>
<evidence type="ECO:0000313" key="4">
    <source>
        <dbReference type="Proteomes" id="UP000265882"/>
    </source>
</evidence>
<dbReference type="Gene3D" id="1.20.120.1200">
    <property type="entry name" value="NADH-ubiquinone/plastoquinone oxidoreductase chain 6, subunit NuoJ"/>
    <property type="match status" value="1"/>
</dbReference>
<dbReference type="Proteomes" id="UP000265882">
    <property type="component" value="Unassembled WGS sequence"/>
</dbReference>
<dbReference type="AlphaFoldDB" id="A0A3A4NBG5"/>
<feature type="transmembrane region" description="Helical" evidence="2">
    <location>
        <begin position="91"/>
        <end position="113"/>
    </location>
</feature>
<comment type="caution">
    <text evidence="3">The sequence shown here is derived from an EMBL/GenBank/DDBJ whole genome shotgun (WGS) entry which is preliminary data.</text>
</comment>
<organism evidence="3 4">
    <name type="scientific">Abyssobacteria bacterium (strain SURF_5)</name>
    <dbReference type="NCBI Taxonomy" id="2093360"/>
    <lineage>
        <taxon>Bacteria</taxon>
        <taxon>Pseudomonadati</taxon>
        <taxon>Candidatus Hydrogenedentota</taxon>
        <taxon>Candidatus Abyssobacteria</taxon>
    </lineage>
</organism>
<feature type="transmembrane region" description="Helical" evidence="2">
    <location>
        <begin position="140"/>
        <end position="162"/>
    </location>
</feature>
<feature type="transmembrane region" description="Helical" evidence="2">
    <location>
        <begin position="28"/>
        <end position="45"/>
    </location>
</feature>
<dbReference type="GO" id="GO:0048038">
    <property type="term" value="F:quinone binding"/>
    <property type="evidence" value="ECO:0007669"/>
    <property type="project" value="UniProtKB-UniRule"/>
</dbReference>
<dbReference type="PANTHER" id="PTHR33269">
    <property type="entry name" value="NADH-UBIQUINONE OXIDOREDUCTASE CHAIN 6"/>
    <property type="match status" value="1"/>
</dbReference>
<accession>A0A3A4NBG5</accession>
<evidence type="ECO:0000313" key="3">
    <source>
        <dbReference type="EMBL" id="RJP18357.1"/>
    </source>
</evidence>
<dbReference type="Pfam" id="PF00499">
    <property type="entry name" value="Oxidored_q3"/>
    <property type="match status" value="1"/>
</dbReference>
<sequence>MLSFQILAIITVVSAFMVVTRRNPMHSALWLLVTFFALAGLYLLMNAEFVAAIQIIIYAGGILVLYIFVIMFVDLSKDSTLRKAFHKPGQVVFAAVFSALIMVVVVAVSLTGIEPFAIGEPAAAATDSTKAFAKDLFLQYLYPFEIASILLLVAMIGSVILARRSTTSVSAREKELQ</sequence>
<dbReference type="EC" id="7.1.1.-" evidence="2"/>
<proteinExistence type="inferred from homology"/>
<dbReference type="GO" id="GO:0005886">
    <property type="term" value="C:plasma membrane"/>
    <property type="evidence" value="ECO:0007669"/>
    <property type="project" value="UniProtKB-SubCell"/>
</dbReference>
<keyword evidence="2" id="KW-0812">Transmembrane</keyword>
<reference evidence="3 4" key="1">
    <citation type="journal article" date="2017" name="ISME J.">
        <title>Energy and carbon metabolisms in a deep terrestrial subsurface fluid microbial community.</title>
        <authorList>
            <person name="Momper L."/>
            <person name="Jungbluth S.P."/>
            <person name="Lee M.D."/>
            <person name="Amend J.P."/>
        </authorList>
    </citation>
    <scope>NUCLEOTIDE SEQUENCE [LARGE SCALE GENOMIC DNA]</scope>
    <source>
        <strain evidence="3">SURF_5</strain>
    </source>
</reference>
<comment type="function">
    <text evidence="2">NDH-1 shuttles electrons from NADH, via FMN and iron-sulfur (Fe-S) centers, to quinones in the respiratory chain. Couples the redox reaction to proton translocation (for every two electrons transferred, four hydrogen ions are translocated across the cytoplasmic membrane), and thus conserves the redox energy in a proton gradient.</text>
</comment>
<protein>
    <recommendedName>
        <fullName evidence="2">NADH-quinone oxidoreductase subunit J</fullName>
        <ecNumber evidence="2">7.1.1.-</ecNumber>
    </recommendedName>
</protein>
<comment type="catalytic activity">
    <reaction evidence="2">
        <text>a quinone + NADH + 5 H(+)(in) = a quinol + NAD(+) + 4 H(+)(out)</text>
        <dbReference type="Rhea" id="RHEA:57888"/>
        <dbReference type="ChEBI" id="CHEBI:15378"/>
        <dbReference type="ChEBI" id="CHEBI:24646"/>
        <dbReference type="ChEBI" id="CHEBI:57540"/>
        <dbReference type="ChEBI" id="CHEBI:57945"/>
        <dbReference type="ChEBI" id="CHEBI:132124"/>
    </reaction>
</comment>
<dbReference type="InterPro" id="IPR042106">
    <property type="entry name" value="Nuo/plastoQ_OxRdtase_6_NuoJ"/>
</dbReference>
<keyword evidence="2" id="KW-0520">NAD</keyword>
<evidence type="ECO:0000256" key="2">
    <source>
        <dbReference type="RuleBase" id="RU004429"/>
    </source>
</evidence>
<dbReference type="PANTHER" id="PTHR33269:SF17">
    <property type="entry name" value="NADH-UBIQUINONE OXIDOREDUCTASE CHAIN 6"/>
    <property type="match status" value="1"/>
</dbReference>
<evidence type="ECO:0000256" key="1">
    <source>
        <dbReference type="ARBA" id="ARBA00005698"/>
    </source>
</evidence>
<name>A0A3A4NBG5_ABYX5</name>
<keyword evidence="2" id="KW-1133">Transmembrane helix</keyword>
<feature type="transmembrane region" description="Helical" evidence="2">
    <location>
        <begin position="6"/>
        <end position="21"/>
    </location>
</feature>
<feature type="transmembrane region" description="Helical" evidence="2">
    <location>
        <begin position="51"/>
        <end position="70"/>
    </location>
</feature>
<comment type="subcellular location">
    <subcellularLocation>
        <location evidence="2">Cell membrane</location>
        <topology evidence="2">Multi-pass membrane protein</topology>
    </subcellularLocation>
</comment>
<dbReference type="EMBL" id="QZKU01000102">
    <property type="protein sequence ID" value="RJP18357.1"/>
    <property type="molecule type" value="Genomic_DNA"/>
</dbReference>
<dbReference type="InterPro" id="IPR001457">
    <property type="entry name" value="NADH_UbQ/plastoQ_OxRdtase_su6"/>
</dbReference>
<keyword evidence="2" id="KW-1003">Cell membrane</keyword>
<gene>
    <name evidence="3" type="ORF">C4520_14610</name>
</gene>